<comment type="caution">
    <text evidence="6">The sequence shown here is derived from an EMBL/GenBank/DDBJ whole genome shotgun (WGS) entry which is preliminary data.</text>
</comment>
<feature type="transmembrane region" description="Helical" evidence="4">
    <location>
        <begin position="122"/>
        <end position="142"/>
    </location>
</feature>
<dbReference type="Gene3D" id="3.30.565.10">
    <property type="entry name" value="Histidine kinase-like ATPase, C-terminal domain"/>
    <property type="match status" value="1"/>
</dbReference>
<dbReference type="InterPro" id="IPR005467">
    <property type="entry name" value="His_kinase_dom"/>
</dbReference>
<dbReference type="Pfam" id="PF07730">
    <property type="entry name" value="HisKA_3"/>
    <property type="match status" value="1"/>
</dbReference>
<dbReference type="PROSITE" id="PS50109">
    <property type="entry name" value="HIS_KIN"/>
    <property type="match status" value="1"/>
</dbReference>
<keyword evidence="3" id="KW-0902">Two-component regulatory system</keyword>
<evidence type="ECO:0000313" key="7">
    <source>
        <dbReference type="Proteomes" id="UP001596072"/>
    </source>
</evidence>
<dbReference type="RefSeq" id="WP_378527578.1">
    <property type="nucleotide sequence ID" value="NZ_JBHSNS010000010.1"/>
</dbReference>
<dbReference type="InterPro" id="IPR036890">
    <property type="entry name" value="HATPase_C_sf"/>
</dbReference>
<dbReference type="SUPFAM" id="SSF55874">
    <property type="entry name" value="ATPase domain of HSP90 chaperone/DNA topoisomerase II/histidine kinase"/>
    <property type="match status" value="1"/>
</dbReference>
<dbReference type="GO" id="GO:0016301">
    <property type="term" value="F:kinase activity"/>
    <property type="evidence" value="ECO:0007669"/>
    <property type="project" value="UniProtKB-KW"/>
</dbReference>
<evidence type="ECO:0000256" key="3">
    <source>
        <dbReference type="ARBA" id="ARBA00023012"/>
    </source>
</evidence>
<accession>A0ABW0ZQN2</accession>
<keyword evidence="2 6" id="KW-0418">Kinase</keyword>
<dbReference type="InterPro" id="IPR011712">
    <property type="entry name" value="Sig_transdc_His_kin_sub3_dim/P"/>
</dbReference>
<proteinExistence type="predicted"/>
<protein>
    <submittedName>
        <fullName evidence="6">Sensor histidine kinase</fullName>
    </submittedName>
</protein>
<reference evidence="7" key="1">
    <citation type="journal article" date="2019" name="Int. J. Syst. Evol. Microbiol.">
        <title>The Global Catalogue of Microorganisms (GCM) 10K type strain sequencing project: providing services to taxonomists for standard genome sequencing and annotation.</title>
        <authorList>
            <consortium name="The Broad Institute Genomics Platform"/>
            <consortium name="The Broad Institute Genome Sequencing Center for Infectious Disease"/>
            <person name="Wu L."/>
            <person name="Ma J."/>
        </authorList>
    </citation>
    <scope>NUCLEOTIDE SEQUENCE [LARGE SCALE GENOMIC DNA]</scope>
    <source>
        <strain evidence="7">YIM 94188</strain>
    </source>
</reference>
<evidence type="ECO:0000313" key="6">
    <source>
        <dbReference type="EMBL" id="MFC5730800.1"/>
    </source>
</evidence>
<dbReference type="EMBL" id="JBHSNS010000010">
    <property type="protein sequence ID" value="MFC5730800.1"/>
    <property type="molecule type" value="Genomic_DNA"/>
</dbReference>
<dbReference type="PANTHER" id="PTHR24421">
    <property type="entry name" value="NITRATE/NITRITE SENSOR PROTEIN NARX-RELATED"/>
    <property type="match status" value="1"/>
</dbReference>
<dbReference type="Pfam" id="PF02518">
    <property type="entry name" value="HATPase_c"/>
    <property type="match status" value="1"/>
</dbReference>
<keyword evidence="4" id="KW-1133">Transmembrane helix</keyword>
<dbReference type="Proteomes" id="UP001596072">
    <property type="component" value="Unassembled WGS sequence"/>
</dbReference>
<dbReference type="InterPro" id="IPR003594">
    <property type="entry name" value="HATPase_dom"/>
</dbReference>
<dbReference type="CDD" id="cd16917">
    <property type="entry name" value="HATPase_UhpB-NarQ-NarX-like"/>
    <property type="match status" value="1"/>
</dbReference>
<evidence type="ECO:0000256" key="1">
    <source>
        <dbReference type="ARBA" id="ARBA00022679"/>
    </source>
</evidence>
<sequence length="448" mass="48679">MGLATTALIVGTPYLVFGFYNPSLHLVLDSVDGCVALLAAYLLYGRYRRTRGLRELLLAEGLFLLAVAGLGLPLLLGLFQSLRPETLEVWLPLTVRFVGAVLIAVAALAGPARVRRPERQRWIALTPWALLALAAVVLWLQGDSLPVAVDATPPASAQRPVITGHPVLLAAQGFTALSFMVASVGFTAQAARRRDELLLWIGPACGLAAFARINYLLFPSIYTGWLYTGDLLRTGFYLVLLVGAAREISAYWSSQARAAVLEDRRRLARELHDGVVQEISFIRAEAHDVLARPEISERIISACDRALDEARAAIEALGRTPDEPLGYVLHRAAGEITDRFRGHLEVDLDDTVTADNDQRHALVRITREAVSNALRHGCADRVLIRLERDPTGRRLVVEDDGGGFDLEAVSTGNNGYGLTSMRERAQALPGKFSIASTPGHGTTVGVSW</sequence>
<evidence type="ECO:0000256" key="4">
    <source>
        <dbReference type="SAM" id="Phobius"/>
    </source>
</evidence>
<feature type="transmembrane region" description="Helical" evidence="4">
    <location>
        <begin position="197"/>
        <end position="218"/>
    </location>
</feature>
<feature type="domain" description="Histidine kinase" evidence="5">
    <location>
        <begin position="362"/>
        <end position="448"/>
    </location>
</feature>
<evidence type="ECO:0000259" key="5">
    <source>
        <dbReference type="PROSITE" id="PS50109"/>
    </source>
</evidence>
<organism evidence="6 7">
    <name type="scientific">Nocardioides vastitatis</name>
    <dbReference type="NCBI Taxonomy" id="2568655"/>
    <lineage>
        <taxon>Bacteria</taxon>
        <taxon>Bacillati</taxon>
        <taxon>Actinomycetota</taxon>
        <taxon>Actinomycetes</taxon>
        <taxon>Propionibacteriales</taxon>
        <taxon>Nocardioidaceae</taxon>
        <taxon>Nocardioides</taxon>
    </lineage>
</organism>
<keyword evidence="4" id="KW-0812">Transmembrane</keyword>
<feature type="transmembrane region" description="Helical" evidence="4">
    <location>
        <begin position="24"/>
        <end position="44"/>
    </location>
</feature>
<keyword evidence="7" id="KW-1185">Reference proteome</keyword>
<dbReference type="Gene3D" id="1.20.5.1930">
    <property type="match status" value="1"/>
</dbReference>
<gene>
    <name evidence="6" type="ORF">ACFPQB_17905</name>
</gene>
<name>A0ABW0ZQN2_9ACTN</name>
<keyword evidence="1" id="KW-0808">Transferase</keyword>
<evidence type="ECO:0000256" key="2">
    <source>
        <dbReference type="ARBA" id="ARBA00022777"/>
    </source>
</evidence>
<feature type="transmembrane region" description="Helical" evidence="4">
    <location>
        <begin position="56"/>
        <end position="78"/>
    </location>
</feature>
<feature type="transmembrane region" description="Helical" evidence="4">
    <location>
        <begin position="162"/>
        <end position="185"/>
    </location>
</feature>
<feature type="transmembrane region" description="Helical" evidence="4">
    <location>
        <begin position="90"/>
        <end position="110"/>
    </location>
</feature>
<dbReference type="InterPro" id="IPR050482">
    <property type="entry name" value="Sensor_HK_TwoCompSys"/>
</dbReference>
<keyword evidence="4" id="KW-0472">Membrane</keyword>